<dbReference type="Gene3D" id="3.40.50.150">
    <property type="entry name" value="Vaccinia Virus protein VP39"/>
    <property type="match status" value="1"/>
</dbReference>
<accession>A0AAV4XJ72</accession>
<gene>
    <name evidence="9" type="primary">MEPCE</name>
    <name evidence="9" type="ORF">CEXT_116161</name>
</gene>
<dbReference type="PANTHER" id="PTHR12315:SF0">
    <property type="entry name" value="7SK SNRNA METHYLPHOSPHATE CAPPING ENZYME"/>
    <property type="match status" value="1"/>
</dbReference>
<evidence type="ECO:0000313" key="9">
    <source>
        <dbReference type="EMBL" id="GIY95197.1"/>
    </source>
</evidence>
<keyword evidence="4 5" id="KW-0949">S-adenosyl-L-methionine</keyword>
<dbReference type="GO" id="GO:0017069">
    <property type="term" value="F:snRNA binding"/>
    <property type="evidence" value="ECO:0007669"/>
    <property type="project" value="TreeGrafter"/>
</dbReference>
<feature type="compositionally biased region" description="Polar residues" evidence="7">
    <location>
        <begin position="1"/>
        <end position="12"/>
    </location>
</feature>
<keyword evidence="10" id="KW-1185">Reference proteome</keyword>
<organism evidence="9 10">
    <name type="scientific">Caerostris extrusa</name>
    <name type="common">Bark spider</name>
    <name type="synonym">Caerostris bankana</name>
    <dbReference type="NCBI Taxonomy" id="172846"/>
    <lineage>
        <taxon>Eukaryota</taxon>
        <taxon>Metazoa</taxon>
        <taxon>Ecdysozoa</taxon>
        <taxon>Arthropoda</taxon>
        <taxon>Chelicerata</taxon>
        <taxon>Arachnida</taxon>
        <taxon>Araneae</taxon>
        <taxon>Araneomorphae</taxon>
        <taxon>Entelegynae</taxon>
        <taxon>Araneoidea</taxon>
        <taxon>Araneidae</taxon>
        <taxon>Caerostris</taxon>
    </lineage>
</organism>
<sequence>MSPPNFKNHTQTSESFQPKQSSQQKWSKRANMKEKNKKKDEAYRFRYGNYHQYYGYRNHGQMDSRMSCMKQEWFSGKDVLDIGCNAGHFTLAIAKYFTPSSIIGIDIDHTLIKMAMKNVRHYTTPTYDFEEEDFPVSFAVCHGPIAQMMDAKGRYPAGNFPFNVQFVQANFVLPSDELVDMQDQHFDTVLCLSLTKWVHLNWGDIGIKRMFRRIFNLLRPGGNLILEAQLFKSYNKRKNITVKMYQHYNQIELLPEMFNDYLLKDVGFETCDLIDIPAHSSQGFSRPMYLFTKAASAEMKRKHVFYHYSSDSSYEECDNEELSD</sequence>
<dbReference type="InterPro" id="IPR024160">
    <property type="entry name" value="BIN3_SAM-bd_dom"/>
</dbReference>
<evidence type="ECO:0000256" key="4">
    <source>
        <dbReference type="ARBA" id="ARBA00022691"/>
    </source>
</evidence>
<dbReference type="EC" id="2.1.1.-" evidence="6"/>
<comment type="caution">
    <text evidence="9">The sequence shown here is derived from an EMBL/GenBank/DDBJ whole genome shotgun (WGS) entry which is preliminary data.</text>
</comment>
<evidence type="ECO:0000256" key="3">
    <source>
        <dbReference type="ARBA" id="ARBA00022679"/>
    </source>
</evidence>
<evidence type="ECO:0000256" key="2">
    <source>
        <dbReference type="ARBA" id="ARBA00022603"/>
    </source>
</evidence>
<proteinExistence type="inferred from homology"/>
<evidence type="ECO:0000259" key="8">
    <source>
        <dbReference type="PROSITE" id="PS51515"/>
    </source>
</evidence>
<dbReference type="GO" id="GO:0040031">
    <property type="term" value="P:snRNA modification"/>
    <property type="evidence" value="ECO:0007669"/>
    <property type="project" value="TreeGrafter"/>
</dbReference>
<keyword evidence="3 6" id="KW-0808">Transferase</keyword>
<dbReference type="PROSITE" id="PS51515">
    <property type="entry name" value="BIN3_SAM"/>
    <property type="match status" value="1"/>
</dbReference>
<dbReference type="CDD" id="cd02440">
    <property type="entry name" value="AdoMet_MTases"/>
    <property type="match status" value="1"/>
</dbReference>
<dbReference type="SUPFAM" id="SSF53335">
    <property type="entry name" value="S-adenosyl-L-methionine-dependent methyltransferases"/>
    <property type="match status" value="1"/>
</dbReference>
<feature type="domain" description="Bin3-type SAM" evidence="8">
    <location>
        <begin position="63"/>
        <end position="296"/>
    </location>
</feature>
<feature type="compositionally biased region" description="Low complexity" evidence="7">
    <location>
        <begin position="13"/>
        <end position="25"/>
    </location>
</feature>
<keyword evidence="2 6" id="KW-0489">Methyltransferase</keyword>
<dbReference type="InterPro" id="IPR029063">
    <property type="entry name" value="SAM-dependent_MTases_sf"/>
</dbReference>
<dbReference type="GO" id="GO:0008173">
    <property type="term" value="F:RNA methyltransferase activity"/>
    <property type="evidence" value="ECO:0007669"/>
    <property type="project" value="UniProtKB-UniRule"/>
</dbReference>
<feature type="region of interest" description="Disordered" evidence="7">
    <location>
        <begin position="1"/>
        <end position="38"/>
    </location>
</feature>
<evidence type="ECO:0000256" key="5">
    <source>
        <dbReference type="PROSITE-ProRule" id="PRU00848"/>
    </source>
</evidence>
<dbReference type="InterPro" id="IPR010675">
    <property type="entry name" value="Bin3_C"/>
</dbReference>
<dbReference type="Proteomes" id="UP001054945">
    <property type="component" value="Unassembled WGS sequence"/>
</dbReference>
<reference evidence="9 10" key="1">
    <citation type="submission" date="2021-06" db="EMBL/GenBank/DDBJ databases">
        <title>Caerostris extrusa draft genome.</title>
        <authorList>
            <person name="Kono N."/>
            <person name="Arakawa K."/>
        </authorList>
    </citation>
    <scope>NUCLEOTIDE SEQUENCE [LARGE SCALE GENOMIC DNA]</scope>
</reference>
<evidence type="ECO:0000256" key="7">
    <source>
        <dbReference type="SAM" id="MobiDB-lite"/>
    </source>
</evidence>
<dbReference type="AlphaFoldDB" id="A0AAV4XJ72"/>
<dbReference type="InterPro" id="IPR039772">
    <property type="entry name" value="Bin3-like"/>
</dbReference>
<dbReference type="GO" id="GO:0008171">
    <property type="term" value="F:O-methyltransferase activity"/>
    <property type="evidence" value="ECO:0007669"/>
    <property type="project" value="UniProtKB-UniRule"/>
</dbReference>
<comment type="similarity">
    <text evidence="1 6">Belongs to the methyltransferase superfamily.</text>
</comment>
<protein>
    <recommendedName>
        <fullName evidence="6">RNA methyltransferase</fullName>
        <ecNumber evidence="6">2.1.1.-</ecNumber>
    </recommendedName>
</protein>
<evidence type="ECO:0000256" key="6">
    <source>
        <dbReference type="RuleBase" id="RU367087"/>
    </source>
</evidence>
<dbReference type="InterPro" id="IPR025714">
    <property type="entry name" value="Methyltranfer_dom"/>
</dbReference>
<name>A0AAV4XJ72_CAEEX</name>
<dbReference type="Pfam" id="PF13847">
    <property type="entry name" value="Methyltransf_31"/>
    <property type="match status" value="1"/>
</dbReference>
<evidence type="ECO:0000256" key="1">
    <source>
        <dbReference type="ARBA" id="ARBA00008361"/>
    </source>
</evidence>
<dbReference type="Pfam" id="PF06859">
    <property type="entry name" value="Bin3"/>
    <property type="match status" value="1"/>
</dbReference>
<dbReference type="PANTHER" id="PTHR12315">
    <property type="entry name" value="BICOID-INTERACTING PROTEIN RELATED"/>
    <property type="match status" value="1"/>
</dbReference>
<evidence type="ECO:0000313" key="10">
    <source>
        <dbReference type="Proteomes" id="UP001054945"/>
    </source>
</evidence>
<dbReference type="GO" id="GO:0032259">
    <property type="term" value="P:methylation"/>
    <property type="evidence" value="ECO:0007669"/>
    <property type="project" value="UniProtKB-KW"/>
</dbReference>
<dbReference type="EMBL" id="BPLR01017882">
    <property type="protein sequence ID" value="GIY95197.1"/>
    <property type="molecule type" value="Genomic_DNA"/>
</dbReference>